<name>A0A9W9NMS7_PENCI</name>
<evidence type="ECO:0000313" key="9">
    <source>
        <dbReference type="Proteomes" id="UP001147733"/>
    </source>
</evidence>
<keyword evidence="4" id="KW-0238">DNA-binding</keyword>
<evidence type="ECO:0000259" key="7">
    <source>
        <dbReference type="PROSITE" id="PS50048"/>
    </source>
</evidence>
<evidence type="ECO:0000256" key="6">
    <source>
        <dbReference type="ARBA" id="ARBA00023242"/>
    </source>
</evidence>
<evidence type="ECO:0000256" key="1">
    <source>
        <dbReference type="ARBA" id="ARBA00022723"/>
    </source>
</evidence>
<dbReference type="RefSeq" id="XP_056496436.1">
    <property type="nucleotide sequence ID" value="XM_056649305.1"/>
</dbReference>
<comment type="caution">
    <text evidence="8">The sequence shown here is derived from an EMBL/GenBank/DDBJ whole genome shotgun (WGS) entry which is preliminary data.</text>
</comment>
<dbReference type="GO" id="GO:0008270">
    <property type="term" value="F:zinc ion binding"/>
    <property type="evidence" value="ECO:0007669"/>
    <property type="project" value="InterPro"/>
</dbReference>
<dbReference type="SMART" id="SM00066">
    <property type="entry name" value="GAL4"/>
    <property type="match status" value="1"/>
</dbReference>
<dbReference type="CDD" id="cd00067">
    <property type="entry name" value="GAL4"/>
    <property type="match status" value="1"/>
</dbReference>
<evidence type="ECO:0000256" key="5">
    <source>
        <dbReference type="ARBA" id="ARBA00023163"/>
    </source>
</evidence>
<dbReference type="Proteomes" id="UP001147733">
    <property type="component" value="Unassembled WGS sequence"/>
</dbReference>
<dbReference type="GO" id="GO:0003677">
    <property type="term" value="F:DNA binding"/>
    <property type="evidence" value="ECO:0007669"/>
    <property type="project" value="UniProtKB-KW"/>
</dbReference>
<dbReference type="Pfam" id="PF00172">
    <property type="entry name" value="Zn_clus"/>
    <property type="match status" value="1"/>
</dbReference>
<reference evidence="8" key="1">
    <citation type="submission" date="2022-11" db="EMBL/GenBank/DDBJ databases">
        <authorList>
            <person name="Petersen C."/>
        </authorList>
    </citation>
    <scope>NUCLEOTIDE SEQUENCE</scope>
    <source>
        <strain evidence="8">IBT 23319</strain>
    </source>
</reference>
<dbReference type="Gene3D" id="4.10.240.10">
    <property type="entry name" value="Zn(2)-C6 fungal-type DNA-binding domain"/>
    <property type="match status" value="1"/>
</dbReference>
<dbReference type="OrthoDB" id="4216928at2759"/>
<reference evidence="8" key="2">
    <citation type="journal article" date="2023" name="IMA Fungus">
        <title>Comparative genomic study of the Penicillium genus elucidates a diverse pangenome and 15 lateral gene transfer events.</title>
        <authorList>
            <person name="Petersen C."/>
            <person name="Sorensen T."/>
            <person name="Nielsen M.R."/>
            <person name="Sondergaard T.E."/>
            <person name="Sorensen J.L."/>
            <person name="Fitzpatrick D.A."/>
            <person name="Frisvad J.C."/>
            <person name="Nielsen K.L."/>
        </authorList>
    </citation>
    <scope>NUCLEOTIDE SEQUENCE</scope>
    <source>
        <strain evidence="8">IBT 23319</strain>
    </source>
</reference>
<keyword evidence="5" id="KW-0804">Transcription</keyword>
<dbReference type="InterPro" id="IPR001138">
    <property type="entry name" value="Zn2Cys6_DnaBD"/>
</dbReference>
<proteinExistence type="predicted"/>
<organism evidence="8 9">
    <name type="scientific">Penicillium citrinum</name>
    <dbReference type="NCBI Taxonomy" id="5077"/>
    <lineage>
        <taxon>Eukaryota</taxon>
        <taxon>Fungi</taxon>
        <taxon>Dikarya</taxon>
        <taxon>Ascomycota</taxon>
        <taxon>Pezizomycotina</taxon>
        <taxon>Eurotiomycetes</taxon>
        <taxon>Eurotiomycetidae</taxon>
        <taxon>Eurotiales</taxon>
        <taxon>Aspergillaceae</taxon>
        <taxon>Penicillium</taxon>
    </lineage>
</organism>
<dbReference type="GeneID" id="81388472"/>
<dbReference type="PANTHER" id="PTHR47660:SF3">
    <property type="entry name" value="FINGER DOMAIN PROTEIN, PUTATIVE (AFU_ORTHOLOGUE AFUA_4G03310)-RELATED"/>
    <property type="match status" value="1"/>
</dbReference>
<evidence type="ECO:0000313" key="8">
    <source>
        <dbReference type="EMBL" id="KAJ5221513.1"/>
    </source>
</evidence>
<evidence type="ECO:0000256" key="3">
    <source>
        <dbReference type="ARBA" id="ARBA00023015"/>
    </source>
</evidence>
<keyword evidence="3" id="KW-0805">Transcription regulation</keyword>
<evidence type="ECO:0000256" key="4">
    <source>
        <dbReference type="ARBA" id="ARBA00023125"/>
    </source>
</evidence>
<keyword evidence="2" id="KW-0862">Zinc</keyword>
<keyword evidence="1" id="KW-0479">Metal-binding</keyword>
<dbReference type="InterPro" id="IPR036864">
    <property type="entry name" value="Zn2-C6_fun-type_DNA-bd_sf"/>
</dbReference>
<dbReference type="PANTHER" id="PTHR47660">
    <property type="entry name" value="TRANSCRIPTION FACTOR WITH C2H2 AND ZN(2)-CYS(6) DNA BINDING DOMAIN (EUROFUNG)-RELATED-RELATED"/>
    <property type="match status" value="1"/>
</dbReference>
<dbReference type="PROSITE" id="PS50048">
    <property type="entry name" value="ZN2_CY6_FUNGAL_2"/>
    <property type="match status" value="1"/>
</dbReference>
<protein>
    <recommendedName>
        <fullName evidence="7">Zn(2)-C6 fungal-type domain-containing protein</fullName>
    </recommendedName>
</protein>
<dbReference type="EMBL" id="JAPQKT010000009">
    <property type="protein sequence ID" value="KAJ5221513.1"/>
    <property type="molecule type" value="Genomic_DNA"/>
</dbReference>
<dbReference type="SUPFAM" id="SSF57701">
    <property type="entry name" value="Zn2/Cys6 DNA-binding domain"/>
    <property type="match status" value="1"/>
</dbReference>
<keyword evidence="9" id="KW-1185">Reference proteome</keyword>
<gene>
    <name evidence="8" type="ORF">N7469_010400</name>
</gene>
<dbReference type="PROSITE" id="PS00463">
    <property type="entry name" value="ZN2_CY6_FUNGAL_1"/>
    <property type="match status" value="1"/>
</dbReference>
<keyword evidence="6" id="KW-0539">Nucleus</keyword>
<dbReference type="AlphaFoldDB" id="A0A9W9NMS7"/>
<dbReference type="GO" id="GO:0000981">
    <property type="term" value="F:DNA-binding transcription factor activity, RNA polymerase II-specific"/>
    <property type="evidence" value="ECO:0007669"/>
    <property type="project" value="InterPro"/>
</dbReference>
<feature type="domain" description="Zn(2)-C6 fungal-type" evidence="7">
    <location>
        <begin position="13"/>
        <end position="43"/>
    </location>
</feature>
<accession>A0A9W9NMS7</accession>
<sequence length="410" mass="46428">MGCQEPAPPRRKSCEGCKLAKRRCDLGFPACSRCLVRGSPCIYPGRLPAAYKSIVDEPVPEIPAVETIRPNISMKYPLSTNDSIYVDPALHVNPDSMDYQLDDLALPIQSASLSASVDRLLTVRNFAVACPRTRSLRPLSEIVASHLQFAIDILKNAPKMMVLENQTPWCHPQLYKNHMPKEMQDAYSCCSLYMCKNETNAPVIMNLFEARTSEILSSPQPLEPSDMLARTHALLLYQIMRLFDGDIRSHAKSRSLFATLESSVLFLMANVPTPSPSDPTELFPLPIDRTTELWEVWVLHESARRTVLFTYYFIQIYKVLQEDLLVSCDGKLGLEHSWYLSGDLWKAENAFDFAVAWSEKHHHIVCNLDFEPILQNAQPNEVDLFGRMLLVTVLGIDKAKSWFRLRGAIL</sequence>
<evidence type="ECO:0000256" key="2">
    <source>
        <dbReference type="ARBA" id="ARBA00022833"/>
    </source>
</evidence>